<dbReference type="InterPro" id="IPR018060">
    <property type="entry name" value="HTH_AraC"/>
</dbReference>
<feature type="domain" description="HTH araC/xylS-type" evidence="8">
    <location>
        <begin position="1258"/>
        <end position="1357"/>
    </location>
</feature>
<evidence type="ECO:0000256" key="6">
    <source>
        <dbReference type="PROSITE-ProRule" id="PRU00169"/>
    </source>
</evidence>
<dbReference type="InterPro" id="IPR011110">
    <property type="entry name" value="Reg_prop"/>
</dbReference>
<dbReference type="InterPro" id="IPR036890">
    <property type="entry name" value="HATPase_C_sf"/>
</dbReference>
<dbReference type="CDD" id="cd00082">
    <property type="entry name" value="HisKA"/>
    <property type="match status" value="1"/>
</dbReference>
<dbReference type="HOGENOM" id="CLU_000445_28_1_10"/>
<dbReference type="SMART" id="SM00342">
    <property type="entry name" value="HTH_ARAC"/>
    <property type="match status" value="1"/>
</dbReference>
<dbReference type="Gene3D" id="1.10.10.60">
    <property type="entry name" value="Homeodomain-like"/>
    <property type="match status" value="1"/>
</dbReference>
<protein>
    <recommendedName>
        <fullName evidence="2">histidine kinase</fullName>
        <ecNumber evidence="2">2.7.13.3</ecNumber>
    </recommendedName>
</protein>
<dbReference type="InterPro" id="IPR004358">
    <property type="entry name" value="Sig_transdc_His_kin-like_C"/>
</dbReference>
<dbReference type="PROSITE" id="PS01124">
    <property type="entry name" value="HTH_ARAC_FAMILY_2"/>
    <property type="match status" value="1"/>
</dbReference>
<dbReference type="PROSITE" id="PS50109">
    <property type="entry name" value="HIS_KIN"/>
    <property type="match status" value="1"/>
</dbReference>
<dbReference type="SMART" id="SM00387">
    <property type="entry name" value="HATPase_c"/>
    <property type="match status" value="1"/>
</dbReference>
<evidence type="ECO:0000313" key="11">
    <source>
        <dbReference type="EMBL" id="ACU04849.1"/>
    </source>
</evidence>
<feature type="domain" description="Histidine kinase" evidence="9">
    <location>
        <begin position="837"/>
        <end position="1060"/>
    </location>
</feature>
<gene>
    <name evidence="11" type="ordered locus">Phep_2648</name>
</gene>
<dbReference type="PROSITE" id="PS50110">
    <property type="entry name" value="RESPONSE_REGULATORY"/>
    <property type="match status" value="1"/>
</dbReference>
<sequence>MKVYFFFCAFLLFGYSQFALSQNLEGMPEDFKFQHFTPANGLSQRSVMAILQDKKGYLWFGTRDGLNRFDGNKFIVYRHKLTDPKSLSNNNIHSIYEDSHGSLWVGTQIGLNKYDPKTDGFVRYKQADAPHTISDNVIRGIIQITHDLLWAATDNGIIQINIKTDKIQRIKKVAGNSNSLSDDKIRYFLKTKDGNIWICNTRYIDVYDPQKRMFKRIDYPKKNSNSTHLNDLPTLFVDHKNSMWLGYEQGLAIYDPRKGVFLDFEFNHKKAVAAAVRSICEDLSGSLWIGSYSGLYILNPERSDLKHIVHDEDNSTSLSQNSIYKIIRDSRGDMWLGTWADGLNYYNRDNSAFKNISFGNTSSKLNYKVVSGLAEDLNGNLWIGTEGGGLNFYDRKTKKISYYKNNPNDKSSLSANNVKSVIIDRNGLIWIGIHDGGLNVLDPKQLPFKFQQIDFTEKNNISLKAYKVLTLLEDKHGNIWIGTLTGGLIFYDVKNKRLSRIDKEIRTIMSIVQTRDPDVLLIGGDNGLESINTKIGRISKIPLKKSSEGDSQPYVNCIFIDNFNNYWIGTEGQGVFMYDPKRKKTKAYAVKDGLPNDIIYGILSDNNGNIWISSNNGISRLNIESNNIKNYNQSDGIQGNEFNYGSFFKTREKELFFGGTNGLTYFDPNDIRKNTFVPAIDINNIEVNNMPYARITDAISRISLKYNENNFSIDFTALSYMYPEKNEFAFILEGNDKKWNNVGNQRKAIYTNIKEGDYVFRVKGTNNDGVWNEVGDSIKISVLPAPWKTWWAYLFYFACCTGIFLYIRKLTLSGIRERKEKEKSEQINQLRLKLFTDVSHDFRTPLTLIIGPLEKMIGKNGGDHYIRKQHEVMLKNARMLLQLINQILDIRKVESGKLVLQASKSNIVPFIEEVGRSFDALAEKKNISYRVTASDEEIQVWFDQVKLKNILYNLLSNAFKFSHDYGEISVHISTISKKQGLALVEYVKISVVNFGYVIPEGQIDLIFDQFYQLDNDKKSLGSGIGLSLIKRLTELHKGEIFVSSSAVGGTDFSVLLRLGNGHLSENECVAEAEASDEQTFYIDRDPAVVRQQIEEPEVPMSIAGYNDELQSLLIVEDNLDLQHFIKQIFVHKYNVFVAENGEQAIEIANQNVIDLIISDVHMPVMDGFELCHHVKTTLIMSHIPVILLTAKTSYVYQEKGYDTGADAYITKPFDANILEVRVDNLLKTRSNLIRKFKKDAILVPKELTATSPDEVFLGRAIAVVEQNIGTEDFNASMFISEMNMSRTVIYTKLKVLTGQNISTFIRTIRLKKAGQLIIQTSMNISEIAYEVGFNDLKYFRECFKDFFKLTPSEYKRKHIKDNL</sequence>
<accession>C6Y0D7</accession>
<dbReference type="Pfam" id="PF02518">
    <property type="entry name" value="HATPase_c"/>
    <property type="match status" value="1"/>
</dbReference>
<dbReference type="Pfam" id="PF00072">
    <property type="entry name" value="Response_reg"/>
    <property type="match status" value="1"/>
</dbReference>
<dbReference type="PRINTS" id="PR00344">
    <property type="entry name" value="BCTRLSENSOR"/>
</dbReference>
<dbReference type="InterPro" id="IPR009057">
    <property type="entry name" value="Homeodomain-like_sf"/>
</dbReference>
<comment type="catalytic activity">
    <reaction evidence="1">
        <text>ATP + protein L-histidine = ADP + protein N-phospho-L-histidine.</text>
        <dbReference type="EC" id="2.7.13.3"/>
    </reaction>
</comment>
<evidence type="ECO:0000256" key="2">
    <source>
        <dbReference type="ARBA" id="ARBA00012438"/>
    </source>
</evidence>
<dbReference type="GO" id="GO:0000155">
    <property type="term" value="F:phosphorelay sensor kinase activity"/>
    <property type="evidence" value="ECO:0007669"/>
    <property type="project" value="InterPro"/>
</dbReference>
<dbReference type="Gene3D" id="1.10.287.130">
    <property type="match status" value="1"/>
</dbReference>
<feature type="modified residue" description="4-aspartylphosphate" evidence="6">
    <location>
        <position position="1159"/>
    </location>
</feature>
<name>C6Y0D7_PEDHD</name>
<dbReference type="SUPFAM" id="SSF55874">
    <property type="entry name" value="ATPase domain of HSP90 chaperone/DNA topoisomerase II/histidine kinase"/>
    <property type="match status" value="1"/>
</dbReference>
<keyword evidence="3 6" id="KW-0597">Phosphoprotein</keyword>
<dbReference type="PANTHER" id="PTHR43547">
    <property type="entry name" value="TWO-COMPONENT HISTIDINE KINASE"/>
    <property type="match status" value="1"/>
</dbReference>
<dbReference type="Proteomes" id="UP000000852">
    <property type="component" value="Chromosome"/>
</dbReference>
<dbReference type="GO" id="GO:0043565">
    <property type="term" value="F:sequence-specific DNA binding"/>
    <property type="evidence" value="ECO:0007669"/>
    <property type="project" value="InterPro"/>
</dbReference>
<dbReference type="Pfam" id="PF07494">
    <property type="entry name" value="Reg_prop"/>
    <property type="match status" value="5"/>
</dbReference>
<dbReference type="SUPFAM" id="SSF50998">
    <property type="entry name" value="Quinoprotein alcohol dehydrogenase-like"/>
    <property type="match status" value="1"/>
</dbReference>
<dbReference type="InterPro" id="IPR011006">
    <property type="entry name" value="CheY-like_superfamily"/>
</dbReference>
<dbReference type="SUPFAM" id="SSF47384">
    <property type="entry name" value="Homodimeric domain of signal transducing histidine kinase"/>
    <property type="match status" value="1"/>
</dbReference>
<feature type="chain" id="PRO_5002974400" description="histidine kinase" evidence="7">
    <location>
        <begin position="22"/>
        <end position="1363"/>
    </location>
</feature>
<dbReference type="Gene3D" id="3.40.50.2300">
    <property type="match status" value="1"/>
</dbReference>
<dbReference type="Gene3D" id="3.30.565.10">
    <property type="entry name" value="Histidine kinase-like ATPase, C-terminal domain"/>
    <property type="match status" value="1"/>
</dbReference>
<evidence type="ECO:0000313" key="12">
    <source>
        <dbReference type="Proteomes" id="UP000000852"/>
    </source>
</evidence>
<dbReference type="InterPro" id="IPR015943">
    <property type="entry name" value="WD40/YVTN_repeat-like_dom_sf"/>
</dbReference>
<proteinExistence type="predicted"/>
<dbReference type="eggNOG" id="COG3292">
    <property type="taxonomic scope" value="Bacteria"/>
</dbReference>
<dbReference type="PANTHER" id="PTHR43547:SF2">
    <property type="entry name" value="HYBRID SIGNAL TRANSDUCTION HISTIDINE KINASE C"/>
    <property type="match status" value="1"/>
</dbReference>
<dbReference type="EC" id="2.7.13.3" evidence="2"/>
<dbReference type="Pfam" id="PF00512">
    <property type="entry name" value="HisKA"/>
    <property type="match status" value="1"/>
</dbReference>
<keyword evidence="4" id="KW-0805">Transcription regulation</keyword>
<dbReference type="EMBL" id="CP001681">
    <property type="protein sequence ID" value="ACU04849.1"/>
    <property type="molecule type" value="Genomic_DNA"/>
</dbReference>
<dbReference type="Pfam" id="PF07495">
    <property type="entry name" value="Y_Y_Y"/>
    <property type="match status" value="1"/>
</dbReference>
<dbReference type="eggNOG" id="COG0745">
    <property type="taxonomic scope" value="Bacteria"/>
</dbReference>
<evidence type="ECO:0000259" key="9">
    <source>
        <dbReference type="PROSITE" id="PS50109"/>
    </source>
</evidence>
<dbReference type="OrthoDB" id="9809670at2"/>
<dbReference type="InterPro" id="IPR005467">
    <property type="entry name" value="His_kinase_dom"/>
</dbReference>
<evidence type="ECO:0000256" key="4">
    <source>
        <dbReference type="ARBA" id="ARBA00023015"/>
    </source>
</evidence>
<dbReference type="SMART" id="SM00388">
    <property type="entry name" value="HisKA"/>
    <property type="match status" value="1"/>
</dbReference>
<dbReference type="InterPro" id="IPR011123">
    <property type="entry name" value="Y_Y_Y"/>
</dbReference>
<dbReference type="InterPro" id="IPR036097">
    <property type="entry name" value="HisK_dim/P_sf"/>
</dbReference>
<dbReference type="SUPFAM" id="SSF63829">
    <property type="entry name" value="Calcium-dependent phosphotriesterase"/>
    <property type="match status" value="2"/>
</dbReference>
<dbReference type="InterPro" id="IPR001789">
    <property type="entry name" value="Sig_transdc_resp-reg_receiver"/>
</dbReference>
<feature type="domain" description="Response regulatory" evidence="10">
    <location>
        <begin position="1111"/>
        <end position="1226"/>
    </location>
</feature>
<evidence type="ECO:0000259" key="10">
    <source>
        <dbReference type="PROSITE" id="PS50110"/>
    </source>
</evidence>
<evidence type="ECO:0000256" key="1">
    <source>
        <dbReference type="ARBA" id="ARBA00000085"/>
    </source>
</evidence>
<dbReference type="KEGG" id="phe:Phep_2648"/>
<dbReference type="SMART" id="SM00448">
    <property type="entry name" value="REC"/>
    <property type="match status" value="1"/>
</dbReference>
<dbReference type="Gene3D" id="2.130.10.10">
    <property type="entry name" value="YVTN repeat-like/Quinoprotein amine dehydrogenase"/>
    <property type="match status" value="2"/>
</dbReference>
<dbReference type="InterPro" id="IPR013783">
    <property type="entry name" value="Ig-like_fold"/>
</dbReference>
<keyword evidence="12" id="KW-1185">Reference proteome</keyword>
<evidence type="ECO:0000256" key="5">
    <source>
        <dbReference type="ARBA" id="ARBA00023163"/>
    </source>
</evidence>
<keyword evidence="5" id="KW-0804">Transcription</keyword>
<dbReference type="CDD" id="cd17574">
    <property type="entry name" value="REC_OmpR"/>
    <property type="match status" value="1"/>
</dbReference>
<evidence type="ECO:0000256" key="3">
    <source>
        <dbReference type="ARBA" id="ARBA00022553"/>
    </source>
</evidence>
<feature type="signal peptide" evidence="7">
    <location>
        <begin position="1"/>
        <end position="21"/>
    </location>
</feature>
<evidence type="ECO:0000256" key="7">
    <source>
        <dbReference type="SAM" id="SignalP"/>
    </source>
</evidence>
<evidence type="ECO:0000259" key="8">
    <source>
        <dbReference type="PROSITE" id="PS01124"/>
    </source>
</evidence>
<dbReference type="InterPro" id="IPR003661">
    <property type="entry name" value="HisK_dim/P_dom"/>
</dbReference>
<dbReference type="InterPro" id="IPR003594">
    <property type="entry name" value="HATPase_dom"/>
</dbReference>
<reference evidence="11 12" key="1">
    <citation type="journal article" date="2009" name="Stand. Genomic Sci.">
        <title>Complete genome sequence of Pedobacter heparinus type strain (HIM 762-3).</title>
        <authorList>
            <person name="Han C."/>
            <person name="Spring S."/>
            <person name="Lapidus A."/>
            <person name="Del Rio T.G."/>
            <person name="Tice H."/>
            <person name="Copeland A."/>
            <person name="Cheng J.F."/>
            <person name="Lucas S."/>
            <person name="Chen F."/>
            <person name="Nolan M."/>
            <person name="Bruce D."/>
            <person name="Goodwin L."/>
            <person name="Pitluck S."/>
            <person name="Ivanova N."/>
            <person name="Mavromatis K."/>
            <person name="Mikhailova N."/>
            <person name="Pati A."/>
            <person name="Chen A."/>
            <person name="Palaniappan K."/>
            <person name="Land M."/>
            <person name="Hauser L."/>
            <person name="Chang Y.J."/>
            <person name="Jeffries C.C."/>
            <person name="Saunders E."/>
            <person name="Chertkov O."/>
            <person name="Brettin T."/>
            <person name="Goker M."/>
            <person name="Rohde M."/>
            <person name="Bristow J."/>
            <person name="Eisen J.A."/>
            <person name="Markowitz V."/>
            <person name="Hugenholtz P."/>
            <person name="Kyrpides N.C."/>
            <person name="Klenk H.P."/>
            <person name="Detter J.C."/>
        </authorList>
    </citation>
    <scope>NUCLEOTIDE SEQUENCE [LARGE SCALE GENOMIC DNA]</scope>
    <source>
        <strain evidence="12">ATCC 13125 / DSM 2366 / CIP 104194 / JCM 7457 / NBRC 12017 / NCIMB 9290 / NRRL B-14731 / HIM 762-3</strain>
    </source>
</reference>
<dbReference type="eggNOG" id="COG2205">
    <property type="taxonomic scope" value="Bacteria"/>
</dbReference>
<dbReference type="SUPFAM" id="SSF52172">
    <property type="entry name" value="CheY-like"/>
    <property type="match status" value="1"/>
</dbReference>
<dbReference type="Gene3D" id="2.60.40.10">
    <property type="entry name" value="Immunoglobulins"/>
    <property type="match status" value="1"/>
</dbReference>
<dbReference type="InterPro" id="IPR011047">
    <property type="entry name" value="Quinoprotein_ADH-like_sf"/>
</dbReference>
<keyword evidence="7" id="KW-0732">Signal</keyword>
<dbReference type="Pfam" id="PF12833">
    <property type="entry name" value="HTH_18"/>
    <property type="match status" value="1"/>
</dbReference>
<dbReference type="SUPFAM" id="SSF46689">
    <property type="entry name" value="Homeodomain-like"/>
    <property type="match status" value="1"/>
</dbReference>
<dbReference type="GO" id="GO:0003700">
    <property type="term" value="F:DNA-binding transcription factor activity"/>
    <property type="evidence" value="ECO:0007669"/>
    <property type="project" value="InterPro"/>
</dbReference>
<dbReference type="STRING" id="485917.Phep_2648"/>
<dbReference type="RefSeq" id="WP_015808460.1">
    <property type="nucleotide sequence ID" value="NC_013061.1"/>
</dbReference>
<organism evidence="11 12">
    <name type="scientific">Pedobacter heparinus (strain ATCC 13125 / DSM 2366 / CIP 104194 / JCM 7457 / NBRC 12017 / NCIMB 9290 / NRRL B-14731 / HIM 762-3)</name>
    <dbReference type="NCBI Taxonomy" id="485917"/>
    <lineage>
        <taxon>Bacteria</taxon>
        <taxon>Pseudomonadati</taxon>
        <taxon>Bacteroidota</taxon>
        <taxon>Sphingobacteriia</taxon>
        <taxon>Sphingobacteriales</taxon>
        <taxon>Sphingobacteriaceae</taxon>
        <taxon>Pedobacter</taxon>
    </lineage>
</organism>